<proteinExistence type="inferred from homology"/>
<dbReference type="SUPFAM" id="SSF161098">
    <property type="entry name" value="MetI-like"/>
    <property type="match status" value="1"/>
</dbReference>
<evidence type="ECO:0000259" key="8">
    <source>
        <dbReference type="PROSITE" id="PS50928"/>
    </source>
</evidence>
<dbReference type="InterPro" id="IPR000515">
    <property type="entry name" value="MetI-like"/>
</dbReference>
<evidence type="ECO:0000256" key="1">
    <source>
        <dbReference type="ARBA" id="ARBA00004651"/>
    </source>
</evidence>
<comment type="subcellular location">
    <subcellularLocation>
        <location evidence="1 7">Cell membrane</location>
        <topology evidence="1 7">Multi-pass membrane protein</topology>
    </subcellularLocation>
</comment>
<sequence length="330" mass="37329">MEGRAGKKPSVVRKSARGRRKRSLQQKWWTPYLFVSPSFLIVLFIILLPLLFEFLMSTYDIRLQNMMSLKEVGINLFNFPRIFKNQFIGLGNYKEIITSKVFVSVFLRTVVWTASNVFFHVVIGVWLAVLLNRKLPGKSVFRVLLVLPWAIPEYVAAVTWKGMLNYQFGAINVLLGKLGIPAINWLGNPTNTLIGATLTNIWLGVPFMMLIALGGLQGIPHDLYEAADIDGATGWQKFRHITAPLLKPVMVPAIILGVVWTFNKLSILYILKDGQPSDAVNILVLKMYRDGFDLYRYGYAAALSVVIFVILIVFSLVYLRVNRTSEEGEL</sequence>
<dbReference type="PANTHER" id="PTHR30193:SF41">
    <property type="entry name" value="DIACETYLCHITOBIOSE UPTAKE SYSTEM PERMEASE PROTEIN NGCF"/>
    <property type="match status" value="1"/>
</dbReference>
<feature type="transmembrane region" description="Helical" evidence="7">
    <location>
        <begin position="143"/>
        <end position="160"/>
    </location>
</feature>
<dbReference type="AlphaFoldDB" id="A0A8S0XX49"/>
<keyword evidence="11" id="KW-1185">Reference proteome</keyword>
<dbReference type="RefSeq" id="WP_240985002.1">
    <property type="nucleotide sequence ID" value="NZ_CDGJ01000016.1"/>
</dbReference>
<evidence type="ECO:0000313" key="11">
    <source>
        <dbReference type="Proteomes" id="UP001071230"/>
    </source>
</evidence>
<keyword evidence="6 7" id="KW-0472">Membrane</keyword>
<feature type="transmembrane region" description="Helical" evidence="7">
    <location>
        <begin position="193"/>
        <end position="216"/>
    </location>
</feature>
<feature type="transmembrane region" description="Helical" evidence="7">
    <location>
        <begin position="249"/>
        <end position="271"/>
    </location>
</feature>
<dbReference type="EMBL" id="LR746496">
    <property type="protein sequence ID" value="CAA7601477.1"/>
    <property type="molecule type" value="Genomic_DNA"/>
</dbReference>
<evidence type="ECO:0000256" key="3">
    <source>
        <dbReference type="ARBA" id="ARBA00022475"/>
    </source>
</evidence>
<dbReference type="KEGG" id="aacx:DEACI_2144"/>
<comment type="similarity">
    <text evidence="7">Belongs to the binding-protein-dependent transport system permease family.</text>
</comment>
<dbReference type="EMBL" id="CDGJ01000016">
    <property type="protein sequence ID" value="CEJ06132.1"/>
    <property type="molecule type" value="Genomic_DNA"/>
</dbReference>
<feature type="domain" description="ABC transmembrane type-1" evidence="8">
    <location>
        <begin position="106"/>
        <end position="318"/>
    </location>
</feature>
<dbReference type="Pfam" id="PF00528">
    <property type="entry name" value="BPD_transp_1"/>
    <property type="match status" value="1"/>
</dbReference>
<feature type="transmembrane region" description="Helical" evidence="7">
    <location>
        <begin position="166"/>
        <end position="186"/>
    </location>
</feature>
<feature type="transmembrane region" description="Helical" evidence="7">
    <location>
        <begin position="110"/>
        <end position="131"/>
    </location>
</feature>
<dbReference type="Proteomes" id="UP001071230">
    <property type="component" value="Unassembled WGS sequence"/>
</dbReference>
<accession>A0A8S0XX49</accession>
<dbReference type="CDD" id="cd06261">
    <property type="entry name" value="TM_PBP2"/>
    <property type="match status" value="1"/>
</dbReference>
<keyword evidence="2 7" id="KW-0813">Transport</keyword>
<feature type="transmembrane region" description="Helical" evidence="7">
    <location>
        <begin position="29"/>
        <end position="52"/>
    </location>
</feature>
<dbReference type="Gene3D" id="1.10.3720.10">
    <property type="entry name" value="MetI-like"/>
    <property type="match status" value="1"/>
</dbReference>
<evidence type="ECO:0000313" key="10">
    <source>
        <dbReference type="EMBL" id="CEJ06132.1"/>
    </source>
</evidence>
<dbReference type="Proteomes" id="UP000836597">
    <property type="component" value="Chromosome"/>
</dbReference>
<gene>
    <name evidence="10" type="ORF">DEACI_0578</name>
    <name evidence="9" type="ORF">DEACI_2144</name>
</gene>
<evidence type="ECO:0000313" key="9">
    <source>
        <dbReference type="EMBL" id="CAA7601477.1"/>
    </source>
</evidence>
<keyword evidence="3" id="KW-1003">Cell membrane</keyword>
<dbReference type="PROSITE" id="PS50928">
    <property type="entry name" value="ABC_TM1"/>
    <property type="match status" value="1"/>
</dbReference>
<evidence type="ECO:0000256" key="7">
    <source>
        <dbReference type="RuleBase" id="RU363032"/>
    </source>
</evidence>
<dbReference type="PANTHER" id="PTHR30193">
    <property type="entry name" value="ABC TRANSPORTER PERMEASE PROTEIN"/>
    <property type="match status" value="1"/>
</dbReference>
<feature type="transmembrane region" description="Helical" evidence="7">
    <location>
        <begin position="297"/>
        <end position="319"/>
    </location>
</feature>
<dbReference type="GO" id="GO:0055085">
    <property type="term" value="P:transmembrane transport"/>
    <property type="evidence" value="ECO:0007669"/>
    <property type="project" value="InterPro"/>
</dbReference>
<evidence type="ECO:0000256" key="5">
    <source>
        <dbReference type="ARBA" id="ARBA00022989"/>
    </source>
</evidence>
<evidence type="ECO:0000256" key="6">
    <source>
        <dbReference type="ARBA" id="ARBA00023136"/>
    </source>
</evidence>
<organism evidence="9">
    <name type="scientific">Acididesulfobacillus acetoxydans</name>
    <dbReference type="NCBI Taxonomy" id="1561005"/>
    <lineage>
        <taxon>Bacteria</taxon>
        <taxon>Bacillati</taxon>
        <taxon>Bacillota</taxon>
        <taxon>Clostridia</taxon>
        <taxon>Eubacteriales</taxon>
        <taxon>Peptococcaceae</taxon>
        <taxon>Acididesulfobacillus</taxon>
    </lineage>
</organism>
<keyword evidence="4 7" id="KW-0812">Transmembrane</keyword>
<reference evidence="9" key="2">
    <citation type="submission" date="2020-01" db="EMBL/GenBank/DDBJ databases">
        <authorList>
            <person name="Hornung B."/>
        </authorList>
    </citation>
    <scope>NUCLEOTIDE SEQUENCE</scope>
    <source>
        <strain evidence="9">PacBioINE</strain>
    </source>
</reference>
<dbReference type="InterPro" id="IPR051393">
    <property type="entry name" value="ABC_transporter_permease"/>
</dbReference>
<evidence type="ECO:0000256" key="2">
    <source>
        <dbReference type="ARBA" id="ARBA00022448"/>
    </source>
</evidence>
<reference evidence="10" key="1">
    <citation type="submission" date="2014-11" db="EMBL/GenBank/DDBJ databases">
        <authorList>
            <person name="Hornung B.V."/>
        </authorList>
    </citation>
    <scope>NUCLEOTIDE SEQUENCE</scope>
    <source>
        <strain evidence="10">INE</strain>
    </source>
</reference>
<dbReference type="InterPro" id="IPR035906">
    <property type="entry name" value="MetI-like_sf"/>
</dbReference>
<dbReference type="GO" id="GO:0005886">
    <property type="term" value="C:plasma membrane"/>
    <property type="evidence" value="ECO:0007669"/>
    <property type="project" value="UniProtKB-SubCell"/>
</dbReference>
<name>A0A8S0XX49_9FIRM</name>
<keyword evidence="5 7" id="KW-1133">Transmembrane helix</keyword>
<evidence type="ECO:0000256" key="4">
    <source>
        <dbReference type="ARBA" id="ARBA00022692"/>
    </source>
</evidence>
<protein>
    <submittedName>
        <fullName evidence="9">Binding-protein-dependent transport system inner membrane component</fullName>
    </submittedName>
    <submittedName>
        <fullName evidence="10">Maltose transport system permease protein MalF</fullName>
    </submittedName>
</protein>